<dbReference type="eggNOG" id="COG1028">
    <property type="taxonomic scope" value="Bacteria"/>
</dbReference>
<evidence type="ECO:0000313" key="5">
    <source>
        <dbReference type="Proteomes" id="UP000001191"/>
    </source>
</evidence>
<protein>
    <submittedName>
        <fullName evidence="4">Short-chain dehydrogenase/reductase SDR</fullName>
        <ecNumber evidence="4">1.1.1.100</ecNumber>
    </submittedName>
</protein>
<proteinExistence type="inferred from homology"/>
<dbReference type="OrthoDB" id="560660at2"/>
<dbReference type="PRINTS" id="PR00081">
    <property type="entry name" value="GDHRDH"/>
</dbReference>
<keyword evidence="5" id="KW-1185">Reference proteome</keyword>
<name>B2IZG4_NOSP7</name>
<dbReference type="InterPro" id="IPR036291">
    <property type="entry name" value="NAD(P)-bd_dom_sf"/>
</dbReference>
<dbReference type="AlphaFoldDB" id="B2IZG4"/>
<organism evidence="4 5">
    <name type="scientific">Nostoc punctiforme (strain ATCC 29133 / PCC 73102)</name>
    <dbReference type="NCBI Taxonomy" id="63737"/>
    <lineage>
        <taxon>Bacteria</taxon>
        <taxon>Bacillati</taxon>
        <taxon>Cyanobacteriota</taxon>
        <taxon>Cyanophyceae</taxon>
        <taxon>Nostocales</taxon>
        <taxon>Nostocaceae</taxon>
        <taxon>Nostoc</taxon>
    </lineage>
</organism>
<dbReference type="STRING" id="63737.Npun_F6546"/>
<reference evidence="4 5" key="2">
    <citation type="journal article" date="2013" name="Plant Physiol.">
        <title>A Nostoc punctiforme Sugar Transporter Necessary to Establish a Cyanobacterium-Plant Symbiosis.</title>
        <authorList>
            <person name="Ekman M."/>
            <person name="Picossi S."/>
            <person name="Campbell E.L."/>
            <person name="Meeks J.C."/>
            <person name="Flores E."/>
        </authorList>
    </citation>
    <scope>NUCLEOTIDE SEQUENCE [LARGE SCALE GENOMIC DNA]</scope>
    <source>
        <strain evidence="5">ATCC 29133 / PCC 73102</strain>
    </source>
</reference>
<dbReference type="InterPro" id="IPR002347">
    <property type="entry name" value="SDR_fam"/>
</dbReference>
<dbReference type="InterPro" id="IPR057326">
    <property type="entry name" value="KR_dom"/>
</dbReference>
<dbReference type="PANTHER" id="PTHR42760:SF50">
    <property type="entry name" value="SHORT-CHAIN DEHYDROGENASE-RELATED"/>
    <property type="match status" value="1"/>
</dbReference>
<dbReference type="EC" id="1.1.1.100" evidence="4"/>
<dbReference type="PRINTS" id="PR00080">
    <property type="entry name" value="SDRFAMILY"/>
</dbReference>
<dbReference type="KEGG" id="npu:Npun_F6546"/>
<dbReference type="Gene3D" id="3.40.50.720">
    <property type="entry name" value="NAD(P)-binding Rossmann-like Domain"/>
    <property type="match status" value="1"/>
</dbReference>
<evidence type="ECO:0000256" key="1">
    <source>
        <dbReference type="ARBA" id="ARBA00006484"/>
    </source>
</evidence>
<dbReference type="RefSeq" id="WP_012412742.1">
    <property type="nucleotide sequence ID" value="NC_010628.1"/>
</dbReference>
<keyword evidence="2 4" id="KW-0560">Oxidoreductase</keyword>
<dbReference type="HOGENOM" id="CLU_010194_1_3_3"/>
<dbReference type="PANTHER" id="PTHR42760">
    <property type="entry name" value="SHORT-CHAIN DEHYDROGENASES/REDUCTASES FAMILY MEMBER"/>
    <property type="match status" value="1"/>
</dbReference>
<dbReference type="EMBL" id="CP001037">
    <property type="protein sequence ID" value="ACC84806.1"/>
    <property type="molecule type" value="Genomic_DNA"/>
</dbReference>
<dbReference type="SUPFAM" id="SSF51735">
    <property type="entry name" value="NAD(P)-binding Rossmann-fold domains"/>
    <property type="match status" value="1"/>
</dbReference>
<accession>B2IZG4</accession>
<dbReference type="EnsemblBacteria" id="ACC84806">
    <property type="protein sequence ID" value="ACC84806"/>
    <property type="gene ID" value="Npun_F6546"/>
</dbReference>
<dbReference type="Pfam" id="PF13561">
    <property type="entry name" value="adh_short_C2"/>
    <property type="match status" value="1"/>
</dbReference>
<reference evidence="5" key="1">
    <citation type="submission" date="2008-04" db="EMBL/GenBank/DDBJ databases">
        <title>Complete sequence of chromosome of Nostoc punctiforme ATCC 29133.</title>
        <authorList>
            <consortium name="US DOE Joint Genome Institute"/>
            <person name="Copeland A."/>
            <person name="Lucas S."/>
            <person name="Lapidus A."/>
            <person name="Glavina del Rio T."/>
            <person name="Dalin E."/>
            <person name="Tice H."/>
            <person name="Pitluck S."/>
            <person name="Chain P."/>
            <person name="Malfatti S."/>
            <person name="Shin M."/>
            <person name="Vergez L."/>
            <person name="Schmutz J."/>
            <person name="Larimer F."/>
            <person name="Land M."/>
            <person name="Hauser L."/>
            <person name="Kyrpides N."/>
            <person name="Kim E."/>
            <person name="Meeks J.C."/>
            <person name="Elhai J."/>
            <person name="Campbell E.L."/>
            <person name="Thiel T."/>
            <person name="Longmire J."/>
            <person name="Potts M."/>
            <person name="Atlas R."/>
        </authorList>
    </citation>
    <scope>NUCLEOTIDE SEQUENCE [LARGE SCALE GENOMIC DNA]</scope>
    <source>
        <strain evidence="5">ATCC 29133 / PCC 73102</strain>
    </source>
</reference>
<dbReference type="PhylomeDB" id="B2IZG4"/>
<gene>
    <name evidence="4" type="ordered locus">Npun_F6546</name>
</gene>
<evidence type="ECO:0000256" key="2">
    <source>
        <dbReference type="ARBA" id="ARBA00023002"/>
    </source>
</evidence>
<dbReference type="GO" id="GO:0004316">
    <property type="term" value="F:3-oxoacyl-[acyl-carrier-protein] reductase (NADPH) activity"/>
    <property type="evidence" value="ECO:0007669"/>
    <property type="project" value="UniProtKB-EC"/>
</dbReference>
<sequence>MNSNIKKLTGKVALVTGGSRGIGAAIAKRLAEDGADIAISYATSSETAAIVVRELEEKGVSAAAFKADQADPLQVGNLVKMVAERFGRLDILVNNAGIFVLGVVGDSASDIASFERQFAINVGGVVAAVRAAVPLMTEGGRIISIGSCVGTHSLWAGISDYSATKSAIAGYTRGWARDLGSRAITVNVIQPGPIETDMNPSDSDFAVIQKAATALNRYGKPEEVAAAVAFLASPDAAFITGATLDVDGGMNA</sequence>
<comment type="similarity">
    <text evidence="1">Belongs to the short-chain dehydrogenases/reductases (SDR) family.</text>
</comment>
<dbReference type="SMART" id="SM00822">
    <property type="entry name" value="PKS_KR"/>
    <property type="match status" value="1"/>
</dbReference>
<dbReference type="FunFam" id="3.40.50.720:FF:000084">
    <property type="entry name" value="Short-chain dehydrogenase reductase"/>
    <property type="match status" value="1"/>
</dbReference>
<feature type="domain" description="Ketoreductase" evidence="3">
    <location>
        <begin position="11"/>
        <end position="197"/>
    </location>
</feature>
<dbReference type="Proteomes" id="UP000001191">
    <property type="component" value="Chromosome"/>
</dbReference>
<evidence type="ECO:0000313" key="4">
    <source>
        <dbReference type="EMBL" id="ACC84806.1"/>
    </source>
</evidence>
<evidence type="ECO:0000259" key="3">
    <source>
        <dbReference type="SMART" id="SM00822"/>
    </source>
</evidence>